<sequence>MVFLDSELLKYLIYSQHEVIQNEVLVPRSVEFEPNDNYVLVGMRRAGKTSILYQLIQKLIEKGVDWEQIVFLNFEDERLINIKLEELDKITLVAQSLTKKPIYYFFDEIQNIDGWEHFARRLADQKQHVFITGSNSKMLSTDIIASLGGRYMMKRITPYDFKEYLLANDVKYDKNSIYIPSKLTKILKYSDQYLHFGGLPETLLQNNPRDYLNNIYQNIYLGDIIKRNQIRNPKALSLLINKVAQVIMHEVSYNTLSKNVKATGVSISTPATIDYLEFAKEAFLLFDVKNYVAKFSQKESTPKFYFCDNGILNLFLFKKDTVLLENLVAVTLYNRFEKDVYYFHSKKTKIDLDFVVPSAELAIQVAWQLDDFSREREVQSLIKLAQNSDEFTKFIIVTKDQNEKIIRDNLEIEVMPLHKFLLTYTK</sequence>
<dbReference type="InterPro" id="IPR027417">
    <property type="entry name" value="P-loop_NTPase"/>
</dbReference>
<dbReference type="Pfam" id="PF13173">
    <property type="entry name" value="AAA_14"/>
    <property type="match status" value="1"/>
</dbReference>
<comment type="caution">
    <text evidence="3">The sequence shown here is derived from an EMBL/GenBank/DDBJ whole genome shotgun (WGS) entry which is preliminary data.</text>
</comment>
<name>A0ABR5PUK4_9LACO</name>
<reference evidence="3 4" key="1">
    <citation type="journal article" date="2015" name="Genome Announc.">
        <title>Expanding the biotechnology potential of lactobacilli through comparative genomics of 213 strains and associated genera.</title>
        <authorList>
            <person name="Sun Z."/>
            <person name="Harris H.M."/>
            <person name="McCann A."/>
            <person name="Guo C."/>
            <person name="Argimon S."/>
            <person name="Zhang W."/>
            <person name="Yang X."/>
            <person name="Jeffery I.B."/>
            <person name="Cooney J.C."/>
            <person name="Kagawa T.F."/>
            <person name="Liu W."/>
            <person name="Song Y."/>
            <person name="Salvetti E."/>
            <person name="Wrobel A."/>
            <person name="Rasinkangas P."/>
            <person name="Parkhill J."/>
            <person name="Rea M.C."/>
            <person name="O'Sullivan O."/>
            <person name="Ritari J."/>
            <person name="Douillard F.P."/>
            <person name="Paul Ross R."/>
            <person name="Yang R."/>
            <person name="Briner A.E."/>
            <person name="Felis G.E."/>
            <person name="de Vos W.M."/>
            <person name="Barrangou R."/>
            <person name="Klaenhammer T.R."/>
            <person name="Caufield P.W."/>
            <person name="Cui Y."/>
            <person name="Zhang H."/>
            <person name="O'Toole P.W."/>
        </authorList>
    </citation>
    <scope>NUCLEOTIDE SEQUENCE [LARGE SCALE GENOMIC DNA]</scope>
    <source>
        <strain evidence="3 4">DSM 23908</strain>
    </source>
</reference>
<organism evidence="3 4">
    <name type="scientific">Lactobacillus gigeriorum DSM 23908 = CRBIP 24.85</name>
    <dbReference type="NCBI Taxonomy" id="1423751"/>
    <lineage>
        <taxon>Bacteria</taxon>
        <taxon>Bacillati</taxon>
        <taxon>Bacillota</taxon>
        <taxon>Bacilli</taxon>
        <taxon>Lactobacillales</taxon>
        <taxon>Lactobacillaceae</taxon>
        <taxon>Lactobacillus</taxon>
    </lineage>
</organism>
<gene>
    <name evidence="3" type="ORF">FC38_GL000829</name>
</gene>
<protein>
    <recommendedName>
        <fullName evidence="5">ATPase</fullName>
    </recommendedName>
</protein>
<dbReference type="Pfam" id="PF13635">
    <property type="entry name" value="DUF4143"/>
    <property type="match status" value="1"/>
</dbReference>
<dbReference type="PANTHER" id="PTHR33295">
    <property type="entry name" value="ATPASE"/>
    <property type="match status" value="1"/>
</dbReference>
<feature type="domain" description="AAA" evidence="1">
    <location>
        <begin position="38"/>
        <end position="165"/>
    </location>
</feature>
<evidence type="ECO:0000313" key="4">
    <source>
        <dbReference type="Proteomes" id="UP000051521"/>
    </source>
</evidence>
<evidence type="ECO:0000313" key="3">
    <source>
        <dbReference type="EMBL" id="KRN11306.1"/>
    </source>
</evidence>
<dbReference type="Proteomes" id="UP000051521">
    <property type="component" value="Unassembled WGS sequence"/>
</dbReference>
<feature type="domain" description="DUF4143" evidence="2">
    <location>
        <begin position="223"/>
        <end position="358"/>
    </location>
</feature>
<dbReference type="EMBL" id="AYZO01000023">
    <property type="protein sequence ID" value="KRN11306.1"/>
    <property type="molecule type" value="Genomic_DNA"/>
</dbReference>
<keyword evidence="4" id="KW-1185">Reference proteome</keyword>
<dbReference type="InterPro" id="IPR025420">
    <property type="entry name" value="DUF4143"/>
</dbReference>
<dbReference type="RefSeq" id="WP_420843279.1">
    <property type="nucleotide sequence ID" value="NZ_AYZO01000023.1"/>
</dbReference>
<evidence type="ECO:0000259" key="1">
    <source>
        <dbReference type="Pfam" id="PF13173"/>
    </source>
</evidence>
<accession>A0ABR5PUK4</accession>
<dbReference type="InterPro" id="IPR041682">
    <property type="entry name" value="AAA_14"/>
</dbReference>
<dbReference type="PANTHER" id="PTHR33295:SF8">
    <property type="entry name" value="AAA+ ATPASE DOMAIN-CONTAINING PROTEIN"/>
    <property type="match status" value="1"/>
</dbReference>
<evidence type="ECO:0000259" key="2">
    <source>
        <dbReference type="Pfam" id="PF13635"/>
    </source>
</evidence>
<proteinExistence type="predicted"/>
<dbReference type="SUPFAM" id="SSF52540">
    <property type="entry name" value="P-loop containing nucleoside triphosphate hydrolases"/>
    <property type="match status" value="1"/>
</dbReference>
<evidence type="ECO:0008006" key="5">
    <source>
        <dbReference type="Google" id="ProtNLM"/>
    </source>
</evidence>